<comment type="caution">
    <text evidence="2">The sequence shown here is derived from an EMBL/GenBank/DDBJ whole genome shotgun (WGS) entry which is preliminary data.</text>
</comment>
<name>A0A847SF07_9NEIS</name>
<dbReference type="GO" id="GO:0003700">
    <property type="term" value="F:DNA-binding transcription factor activity"/>
    <property type="evidence" value="ECO:0007669"/>
    <property type="project" value="InterPro"/>
</dbReference>
<gene>
    <name evidence="2" type="ORF">HF682_12695</name>
</gene>
<evidence type="ECO:0000259" key="1">
    <source>
        <dbReference type="PROSITE" id="PS50995"/>
    </source>
</evidence>
<dbReference type="GO" id="GO:0006950">
    <property type="term" value="P:response to stress"/>
    <property type="evidence" value="ECO:0007669"/>
    <property type="project" value="TreeGrafter"/>
</dbReference>
<reference evidence="2 3" key="1">
    <citation type="submission" date="2020-04" db="EMBL/GenBank/DDBJ databases">
        <title>Draft genome of Leeia sp. IMCC25680.</title>
        <authorList>
            <person name="Song J."/>
            <person name="Cho J.-C."/>
        </authorList>
    </citation>
    <scope>NUCLEOTIDE SEQUENCE [LARGE SCALE GENOMIC DNA]</scope>
    <source>
        <strain evidence="2 3">IMCC25680</strain>
    </source>
</reference>
<sequence>MPKRSALPMVGEGKRGVDGHIGYLLRQAAAAQRLRMERALQDLAITPPQFTVLTLLQAYPALSNADLARLSQLSPPTVCVIVGNLLKRDLLIRQAHTQHGRILQLQLSESGQQVLQQCKIRVAHLEAALVQGLTENEDAAIRRWLVHVAQALDDGMPHLADDDSA</sequence>
<dbReference type="InterPro" id="IPR036388">
    <property type="entry name" value="WH-like_DNA-bd_sf"/>
</dbReference>
<dbReference type="Pfam" id="PF01047">
    <property type="entry name" value="MarR"/>
    <property type="match status" value="1"/>
</dbReference>
<evidence type="ECO:0000313" key="3">
    <source>
        <dbReference type="Proteomes" id="UP000587991"/>
    </source>
</evidence>
<accession>A0A847SF07</accession>
<organism evidence="2 3">
    <name type="scientific">Leeia aquatica</name>
    <dbReference type="NCBI Taxonomy" id="2725557"/>
    <lineage>
        <taxon>Bacteria</taxon>
        <taxon>Pseudomonadati</taxon>
        <taxon>Pseudomonadota</taxon>
        <taxon>Betaproteobacteria</taxon>
        <taxon>Neisseriales</taxon>
        <taxon>Leeiaceae</taxon>
        <taxon>Leeia</taxon>
    </lineage>
</organism>
<dbReference type="PANTHER" id="PTHR33164:SF43">
    <property type="entry name" value="HTH-TYPE TRANSCRIPTIONAL REPRESSOR YETL"/>
    <property type="match status" value="1"/>
</dbReference>
<protein>
    <submittedName>
        <fullName evidence="2">MarR family transcriptional regulator</fullName>
    </submittedName>
</protein>
<dbReference type="InterPro" id="IPR036390">
    <property type="entry name" value="WH_DNA-bd_sf"/>
</dbReference>
<dbReference type="InterPro" id="IPR039422">
    <property type="entry name" value="MarR/SlyA-like"/>
</dbReference>
<dbReference type="EMBL" id="JABAIM010000003">
    <property type="protein sequence ID" value="NLR76016.1"/>
    <property type="molecule type" value="Genomic_DNA"/>
</dbReference>
<dbReference type="Gene3D" id="1.10.10.10">
    <property type="entry name" value="Winged helix-like DNA-binding domain superfamily/Winged helix DNA-binding domain"/>
    <property type="match status" value="1"/>
</dbReference>
<dbReference type="Proteomes" id="UP000587991">
    <property type="component" value="Unassembled WGS sequence"/>
</dbReference>
<dbReference type="SMART" id="SM00347">
    <property type="entry name" value="HTH_MARR"/>
    <property type="match status" value="1"/>
</dbReference>
<proteinExistence type="predicted"/>
<dbReference type="RefSeq" id="WP_168877694.1">
    <property type="nucleotide sequence ID" value="NZ_JABAIM010000003.1"/>
</dbReference>
<dbReference type="SUPFAM" id="SSF46785">
    <property type="entry name" value="Winged helix' DNA-binding domain"/>
    <property type="match status" value="1"/>
</dbReference>
<keyword evidence="3" id="KW-1185">Reference proteome</keyword>
<dbReference type="AlphaFoldDB" id="A0A847SF07"/>
<feature type="domain" description="HTH marR-type" evidence="1">
    <location>
        <begin position="18"/>
        <end position="150"/>
    </location>
</feature>
<dbReference type="PROSITE" id="PS50995">
    <property type="entry name" value="HTH_MARR_2"/>
    <property type="match status" value="1"/>
</dbReference>
<evidence type="ECO:0000313" key="2">
    <source>
        <dbReference type="EMBL" id="NLR76016.1"/>
    </source>
</evidence>
<dbReference type="PANTHER" id="PTHR33164">
    <property type="entry name" value="TRANSCRIPTIONAL REGULATOR, MARR FAMILY"/>
    <property type="match status" value="1"/>
</dbReference>
<dbReference type="InterPro" id="IPR000835">
    <property type="entry name" value="HTH_MarR-typ"/>
</dbReference>